<name>H0UJF0_9BACT</name>
<dbReference type="Pfam" id="PF15919">
    <property type="entry name" value="HicB_lk_antitox"/>
    <property type="match status" value="1"/>
</dbReference>
<dbReference type="InterPro" id="IPR031807">
    <property type="entry name" value="HicB-like"/>
</dbReference>
<dbReference type="SUPFAM" id="SSF143100">
    <property type="entry name" value="TTHA1013/TTHA0281-like"/>
    <property type="match status" value="1"/>
</dbReference>
<accession>H0UJF0</accession>
<proteinExistence type="predicted"/>
<feature type="domain" description="HicB-like antitoxin of toxin-antitoxin system" evidence="1">
    <location>
        <begin position="17"/>
        <end position="107"/>
    </location>
</feature>
<dbReference type="EMBL" id="CM001376">
    <property type="protein sequence ID" value="EHM13917.1"/>
    <property type="molecule type" value="Genomic_DNA"/>
</dbReference>
<protein>
    <recommendedName>
        <fullName evidence="1">HicB-like antitoxin of toxin-antitoxin system domain-containing protein</fullName>
    </recommendedName>
</protein>
<dbReference type="Proteomes" id="UP000003806">
    <property type="component" value="Chromosome"/>
</dbReference>
<keyword evidence="3" id="KW-1185">Reference proteome</keyword>
<evidence type="ECO:0000313" key="2">
    <source>
        <dbReference type="EMBL" id="EHM13917.1"/>
    </source>
</evidence>
<dbReference type="InterPro" id="IPR035069">
    <property type="entry name" value="TTHA1013/TTHA0281-like"/>
</dbReference>
<dbReference type="OrthoDB" id="5419659at2"/>
<sequence>MNKCKDTAIYPAIFSYADDGITITFPDLPGCISSAHSDDEALYMARDALGCWLAANETSGNSLPAPSAPQNIKCSKNQAVFIIDVWLPLYREERLSGSVKKNVTIPIWLNAAAEKAGLNFSKILQAGLKASLRIQ</sequence>
<gene>
    <name evidence="2" type="ORF">JonanDRAFT_1558</name>
</gene>
<dbReference type="Gene3D" id="3.30.160.250">
    <property type="match status" value="1"/>
</dbReference>
<organism evidence="2 3">
    <name type="scientific">Jonquetella anthropi DSM 22815</name>
    <dbReference type="NCBI Taxonomy" id="885272"/>
    <lineage>
        <taxon>Bacteria</taxon>
        <taxon>Thermotogati</taxon>
        <taxon>Synergistota</taxon>
        <taxon>Synergistia</taxon>
        <taxon>Synergistales</taxon>
        <taxon>Dethiosulfovibrionaceae</taxon>
        <taxon>Jonquetella</taxon>
    </lineage>
</organism>
<dbReference type="eggNOG" id="COG1598">
    <property type="taxonomic scope" value="Bacteria"/>
</dbReference>
<dbReference type="RefSeq" id="WP_008519796.1">
    <property type="nucleotide sequence ID" value="NZ_CM001376.1"/>
</dbReference>
<dbReference type="HOGENOM" id="CLU_114047_0_2_0"/>
<evidence type="ECO:0000259" key="1">
    <source>
        <dbReference type="Pfam" id="PF15919"/>
    </source>
</evidence>
<evidence type="ECO:0000313" key="3">
    <source>
        <dbReference type="Proteomes" id="UP000003806"/>
    </source>
</evidence>
<dbReference type="AlphaFoldDB" id="H0UJF0"/>
<reference evidence="2 3" key="1">
    <citation type="submission" date="2011-11" db="EMBL/GenBank/DDBJ databases">
        <title>The Noncontiguous Finished genome of Jonquetella anthropi DSM 22815.</title>
        <authorList>
            <consortium name="US DOE Joint Genome Institute (JGI-PGF)"/>
            <person name="Lucas S."/>
            <person name="Copeland A."/>
            <person name="Lapidus A."/>
            <person name="Glavina del Rio T."/>
            <person name="Dalin E."/>
            <person name="Tice H."/>
            <person name="Bruce D."/>
            <person name="Goodwin L."/>
            <person name="Pitluck S."/>
            <person name="Peters L."/>
            <person name="Mikhailova N."/>
            <person name="Held B."/>
            <person name="Kyrpides N."/>
            <person name="Mavromatis K."/>
            <person name="Ivanova N."/>
            <person name="Markowitz V."/>
            <person name="Cheng J.-F."/>
            <person name="Hugenholtz P."/>
            <person name="Woyke T."/>
            <person name="Wu D."/>
            <person name="Gronow S."/>
            <person name="Wellnitz S."/>
            <person name="Brambilla E."/>
            <person name="Klenk H.-P."/>
            <person name="Eisen J.A."/>
        </authorList>
    </citation>
    <scope>NUCLEOTIDE SEQUENCE [LARGE SCALE GENOMIC DNA]</scope>
    <source>
        <strain evidence="2 3">DSM 22815</strain>
    </source>
</reference>